<comment type="subcellular location">
    <subcellularLocation>
        <location evidence="1">Cell membrane</location>
        <topology evidence="1">Multi-pass membrane protein</topology>
    </subcellularLocation>
</comment>
<gene>
    <name evidence="7" type="ORF">QYF49_04430</name>
</gene>
<accession>A0ABT8E2Y4</accession>
<sequence length="203" mass="21822">MFEAIIHGCILSLGLILPLGVQNIFIFNQGAAQPRFLWVLPAIITASVCDSVLIALAVLGVSVVVLGSFWIKVTLLSAGVLFLVYMGFVTWRSNPSVMQDETLLYQPKKQIAFALSVSLLNPHAILDTVGVIGTSSLRYTGTEKIAFALACIVISWIWFTGLGIAGGIIGKVDRTGHFIKVLNKLSAIVMWGTAVYIGSSILK</sequence>
<dbReference type="EMBL" id="JAUHLN010000001">
    <property type="protein sequence ID" value="MDN4072275.1"/>
    <property type="molecule type" value="Genomic_DNA"/>
</dbReference>
<dbReference type="InterPro" id="IPR001123">
    <property type="entry name" value="LeuE-type"/>
</dbReference>
<feature type="transmembrane region" description="Helical" evidence="6">
    <location>
        <begin position="111"/>
        <end position="133"/>
    </location>
</feature>
<evidence type="ECO:0000313" key="8">
    <source>
        <dbReference type="Proteomes" id="UP001168694"/>
    </source>
</evidence>
<evidence type="ECO:0000313" key="7">
    <source>
        <dbReference type="EMBL" id="MDN4072275.1"/>
    </source>
</evidence>
<feature type="transmembrane region" description="Helical" evidence="6">
    <location>
        <begin position="181"/>
        <end position="202"/>
    </location>
</feature>
<proteinExistence type="predicted"/>
<keyword evidence="4 6" id="KW-1133">Transmembrane helix</keyword>
<feature type="transmembrane region" description="Helical" evidence="6">
    <location>
        <begin position="6"/>
        <end position="26"/>
    </location>
</feature>
<dbReference type="Pfam" id="PF01810">
    <property type="entry name" value="LysE"/>
    <property type="match status" value="1"/>
</dbReference>
<keyword evidence="2" id="KW-1003">Cell membrane</keyword>
<evidence type="ECO:0000256" key="5">
    <source>
        <dbReference type="ARBA" id="ARBA00023136"/>
    </source>
</evidence>
<keyword evidence="3 6" id="KW-0812">Transmembrane</keyword>
<dbReference type="PANTHER" id="PTHR30086:SF20">
    <property type="entry name" value="ARGININE EXPORTER PROTEIN ARGO-RELATED"/>
    <property type="match status" value="1"/>
</dbReference>
<keyword evidence="8" id="KW-1185">Reference proteome</keyword>
<evidence type="ECO:0000256" key="3">
    <source>
        <dbReference type="ARBA" id="ARBA00022692"/>
    </source>
</evidence>
<protein>
    <submittedName>
        <fullName evidence="7">LysE family transporter</fullName>
    </submittedName>
</protein>
<evidence type="ECO:0000256" key="1">
    <source>
        <dbReference type="ARBA" id="ARBA00004651"/>
    </source>
</evidence>
<feature type="transmembrane region" description="Helical" evidence="6">
    <location>
        <begin position="145"/>
        <end position="169"/>
    </location>
</feature>
<keyword evidence="5 6" id="KW-0472">Membrane</keyword>
<dbReference type="PANTHER" id="PTHR30086">
    <property type="entry name" value="ARGININE EXPORTER PROTEIN ARGO"/>
    <property type="match status" value="1"/>
</dbReference>
<name>A0ABT8E2Y4_9BACL</name>
<feature type="transmembrane region" description="Helical" evidence="6">
    <location>
        <begin position="38"/>
        <end position="63"/>
    </location>
</feature>
<comment type="caution">
    <text evidence="7">The sequence shown here is derived from an EMBL/GenBank/DDBJ whole genome shotgun (WGS) entry which is preliminary data.</text>
</comment>
<feature type="transmembrane region" description="Helical" evidence="6">
    <location>
        <begin position="69"/>
        <end position="91"/>
    </location>
</feature>
<organism evidence="7 8">
    <name type="scientific">Fictibacillus terranigra</name>
    <dbReference type="NCBI Taxonomy" id="3058424"/>
    <lineage>
        <taxon>Bacteria</taxon>
        <taxon>Bacillati</taxon>
        <taxon>Bacillota</taxon>
        <taxon>Bacilli</taxon>
        <taxon>Bacillales</taxon>
        <taxon>Fictibacillaceae</taxon>
        <taxon>Fictibacillus</taxon>
    </lineage>
</organism>
<evidence type="ECO:0000256" key="4">
    <source>
        <dbReference type="ARBA" id="ARBA00022989"/>
    </source>
</evidence>
<evidence type="ECO:0000256" key="6">
    <source>
        <dbReference type="SAM" id="Phobius"/>
    </source>
</evidence>
<evidence type="ECO:0000256" key="2">
    <source>
        <dbReference type="ARBA" id="ARBA00022475"/>
    </source>
</evidence>
<dbReference type="RefSeq" id="WP_290398399.1">
    <property type="nucleotide sequence ID" value="NZ_JAUHLN010000001.1"/>
</dbReference>
<reference evidence="7" key="1">
    <citation type="submission" date="2023-06" db="EMBL/GenBank/DDBJ databases">
        <title>Draft Genome Sequences of Representative Paenibacillus Polymyxa, Bacillus cereus, Fictibacillus sp., and Brevibacillus agri Strains Isolated from Amazonian Dark Earth.</title>
        <authorList>
            <person name="Pellegrinetti T.A."/>
            <person name="Cunha I.C.M."/>
            <person name="Chaves M.G."/>
            <person name="Freitas A.S."/>
            <person name="Silva A.V.R."/>
            <person name="Tsai S.M."/>
            <person name="Mendes L.W."/>
        </authorList>
    </citation>
    <scope>NUCLEOTIDE SEQUENCE</scope>
    <source>
        <strain evidence="7">CENA-BCM004</strain>
    </source>
</reference>
<dbReference type="Proteomes" id="UP001168694">
    <property type="component" value="Unassembled WGS sequence"/>
</dbReference>